<keyword evidence="9" id="KW-0862">Zinc</keyword>
<dbReference type="GO" id="GO:0005737">
    <property type="term" value="C:cytoplasm"/>
    <property type="evidence" value="ECO:0007669"/>
    <property type="project" value="UniProtKB-SubCell"/>
</dbReference>
<dbReference type="InterPro" id="IPR051206">
    <property type="entry name" value="NAMLAA_amidase_2"/>
</dbReference>
<evidence type="ECO:0000256" key="7">
    <source>
        <dbReference type="ARBA" id="ARBA00022723"/>
    </source>
</evidence>
<dbReference type="GO" id="GO:0046872">
    <property type="term" value="F:metal ion binding"/>
    <property type="evidence" value="ECO:0007669"/>
    <property type="project" value="UniProtKB-KW"/>
</dbReference>
<dbReference type="Proteomes" id="UP000471298">
    <property type="component" value="Unassembled WGS sequence"/>
</dbReference>
<name>A0A6N7F1C6_9GAMM</name>
<dbReference type="PANTHER" id="PTHR30417">
    <property type="entry name" value="N-ACETYLMURAMOYL-L-ALANINE AMIDASE AMID"/>
    <property type="match status" value="1"/>
</dbReference>
<keyword evidence="6" id="KW-0963">Cytoplasm</keyword>
<evidence type="ECO:0000256" key="2">
    <source>
        <dbReference type="ARBA" id="ARBA00001947"/>
    </source>
</evidence>
<evidence type="ECO:0000313" key="14">
    <source>
        <dbReference type="EMBL" id="MPV85656.1"/>
    </source>
</evidence>
<gene>
    <name evidence="14" type="primary">ampD</name>
    <name evidence="14" type="ORF">GCU85_02750</name>
</gene>
<evidence type="ECO:0000256" key="11">
    <source>
        <dbReference type="ARBA" id="ARBA00039257"/>
    </source>
</evidence>
<keyword evidence="10" id="KW-0961">Cell wall biogenesis/degradation</keyword>
<dbReference type="InterPro" id="IPR036505">
    <property type="entry name" value="Amidase/PGRP_sf"/>
</dbReference>
<dbReference type="SUPFAM" id="SSF55846">
    <property type="entry name" value="N-acetylmuramoyl-L-alanine amidase-like"/>
    <property type="match status" value="1"/>
</dbReference>
<evidence type="ECO:0000256" key="1">
    <source>
        <dbReference type="ARBA" id="ARBA00001561"/>
    </source>
</evidence>
<dbReference type="InParanoid" id="A0A6N7F1C6"/>
<dbReference type="CDD" id="cd06583">
    <property type="entry name" value="PGRP"/>
    <property type="match status" value="1"/>
</dbReference>
<feature type="domain" description="N-acetylmuramoyl-L-alanine amidase" evidence="13">
    <location>
        <begin position="35"/>
        <end position="183"/>
    </location>
</feature>
<proteinExistence type="inferred from homology"/>
<evidence type="ECO:0000256" key="5">
    <source>
        <dbReference type="ARBA" id="ARBA00011901"/>
    </source>
</evidence>
<dbReference type="SMART" id="SM00644">
    <property type="entry name" value="Ami_2"/>
    <property type="match status" value="1"/>
</dbReference>
<evidence type="ECO:0000256" key="12">
    <source>
        <dbReference type="ARBA" id="ARBA00042615"/>
    </source>
</evidence>
<comment type="subcellular location">
    <subcellularLocation>
        <location evidence="3">Cytoplasm</location>
    </subcellularLocation>
</comment>
<comment type="cofactor">
    <cofactor evidence="2">
        <name>Zn(2+)</name>
        <dbReference type="ChEBI" id="CHEBI:29105"/>
    </cofactor>
</comment>
<dbReference type="GO" id="GO:0009253">
    <property type="term" value="P:peptidoglycan catabolic process"/>
    <property type="evidence" value="ECO:0007669"/>
    <property type="project" value="InterPro"/>
</dbReference>
<dbReference type="Pfam" id="PF01510">
    <property type="entry name" value="Amidase_2"/>
    <property type="match status" value="1"/>
</dbReference>
<sequence>MPFNPLSFNQQLPSSVLSIDDGWIARAHAVKHCPSPNFDARPCGVSLLVIHHISLPPGVFGGNAVCDFFTNRLDTTQHPFYAQIADMRVSAHCLIRRNGEIVQLVNFNDRAWHAGQSSYQGRTHCNDFAIGIELEGTGDVAYRYGQYAALQALTQALVAHYPAIGTHIVGHEHIAPDRKTDPGPSFDWARYLMPFGIPVPEKLPEKLHLESTAADGLR</sequence>
<comment type="catalytic activity">
    <reaction evidence="1">
        <text>Hydrolyzes the link between N-acetylmuramoyl residues and L-amino acid residues in certain cell-wall glycopeptides.</text>
        <dbReference type="EC" id="3.5.1.28"/>
    </reaction>
</comment>
<dbReference type="FunCoup" id="A0A6N7F1C6">
    <property type="interactions" value="35"/>
</dbReference>
<reference evidence="14 15" key="1">
    <citation type="submission" date="2019-10" db="EMBL/GenBank/DDBJ databases">
        <title>Cardiobacteriales fam. a chemoheterotrophic member of the order Cardiobacteriales, and proposal of Cardiobacteriales fam. nov.</title>
        <authorList>
            <person name="Wang C."/>
        </authorList>
    </citation>
    <scope>NUCLEOTIDE SEQUENCE [LARGE SCALE GENOMIC DNA]</scope>
    <source>
        <strain evidence="14 15">ML27</strain>
    </source>
</reference>
<protein>
    <recommendedName>
        <fullName evidence="11">1,6-anhydro-N-acetylmuramyl-L-alanine amidase AmpD</fullName>
        <ecNumber evidence="5">3.5.1.28</ecNumber>
    </recommendedName>
    <alternativeName>
        <fullName evidence="12">N-acetylmuramoyl-L-alanine amidase</fullName>
    </alternativeName>
</protein>
<comment type="caution">
    <text evidence="14">The sequence shown here is derived from an EMBL/GenBank/DDBJ whole genome shotgun (WGS) entry which is preliminary data.</text>
</comment>
<dbReference type="AlphaFoldDB" id="A0A6N7F1C6"/>
<dbReference type="NCBIfam" id="NF008758">
    <property type="entry name" value="PRK11789.1"/>
    <property type="match status" value="1"/>
</dbReference>
<evidence type="ECO:0000259" key="13">
    <source>
        <dbReference type="SMART" id="SM00644"/>
    </source>
</evidence>
<evidence type="ECO:0000313" key="15">
    <source>
        <dbReference type="Proteomes" id="UP000471298"/>
    </source>
</evidence>
<dbReference type="GO" id="GO:0008745">
    <property type="term" value="F:N-acetylmuramoyl-L-alanine amidase activity"/>
    <property type="evidence" value="ECO:0007669"/>
    <property type="project" value="UniProtKB-EC"/>
</dbReference>
<evidence type="ECO:0000256" key="4">
    <source>
        <dbReference type="ARBA" id="ARBA00007553"/>
    </source>
</evidence>
<comment type="similarity">
    <text evidence="4">Belongs to the N-acetylmuramoyl-L-alanine amidase 2 family.</text>
</comment>
<organism evidence="14 15">
    <name type="scientific">Ostreibacterium oceani</name>
    <dbReference type="NCBI Taxonomy" id="2654998"/>
    <lineage>
        <taxon>Bacteria</taxon>
        <taxon>Pseudomonadati</taxon>
        <taxon>Pseudomonadota</taxon>
        <taxon>Gammaproteobacteria</taxon>
        <taxon>Cardiobacteriales</taxon>
        <taxon>Ostreibacteriaceae</taxon>
        <taxon>Ostreibacterium</taxon>
    </lineage>
</organism>
<keyword evidence="7" id="KW-0479">Metal-binding</keyword>
<evidence type="ECO:0000256" key="9">
    <source>
        <dbReference type="ARBA" id="ARBA00022833"/>
    </source>
</evidence>
<evidence type="ECO:0000256" key="6">
    <source>
        <dbReference type="ARBA" id="ARBA00022490"/>
    </source>
</evidence>
<dbReference type="GO" id="GO:0009254">
    <property type="term" value="P:peptidoglycan turnover"/>
    <property type="evidence" value="ECO:0007669"/>
    <property type="project" value="TreeGrafter"/>
</dbReference>
<evidence type="ECO:0000256" key="8">
    <source>
        <dbReference type="ARBA" id="ARBA00022801"/>
    </source>
</evidence>
<evidence type="ECO:0000256" key="10">
    <source>
        <dbReference type="ARBA" id="ARBA00023316"/>
    </source>
</evidence>
<dbReference type="EMBL" id="WHNW01000002">
    <property type="protein sequence ID" value="MPV85656.1"/>
    <property type="molecule type" value="Genomic_DNA"/>
</dbReference>
<dbReference type="PANTHER" id="PTHR30417:SF4">
    <property type="entry name" value="1,6-ANHYDRO-N-ACETYLMURAMYL-L-ALANINE AMIDASE AMPD"/>
    <property type="match status" value="1"/>
</dbReference>
<evidence type="ECO:0000256" key="3">
    <source>
        <dbReference type="ARBA" id="ARBA00004496"/>
    </source>
</evidence>
<dbReference type="InterPro" id="IPR002502">
    <property type="entry name" value="Amidase_domain"/>
</dbReference>
<accession>A0A6N7F1C6</accession>
<dbReference type="Gene3D" id="3.40.80.10">
    <property type="entry name" value="Peptidoglycan recognition protein-like"/>
    <property type="match status" value="1"/>
</dbReference>
<dbReference type="EC" id="3.5.1.28" evidence="5"/>
<keyword evidence="15" id="KW-1185">Reference proteome</keyword>
<dbReference type="GO" id="GO:0071555">
    <property type="term" value="P:cell wall organization"/>
    <property type="evidence" value="ECO:0007669"/>
    <property type="project" value="UniProtKB-KW"/>
</dbReference>
<keyword evidence="8 14" id="KW-0378">Hydrolase</keyword>